<gene>
    <name evidence="1" type="ORF">GYMLUDRAFT_62029</name>
</gene>
<dbReference type="Proteomes" id="UP000053593">
    <property type="component" value="Unassembled WGS sequence"/>
</dbReference>
<reference evidence="1 2" key="1">
    <citation type="submission" date="2014-04" db="EMBL/GenBank/DDBJ databases">
        <title>Evolutionary Origins and Diversification of the Mycorrhizal Mutualists.</title>
        <authorList>
            <consortium name="DOE Joint Genome Institute"/>
            <consortium name="Mycorrhizal Genomics Consortium"/>
            <person name="Kohler A."/>
            <person name="Kuo A."/>
            <person name="Nagy L.G."/>
            <person name="Floudas D."/>
            <person name="Copeland A."/>
            <person name="Barry K.W."/>
            <person name="Cichocki N."/>
            <person name="Veneault-Fourrey C."/>
            <person name="LaButti K."/>
            <person name="Lindquist E.A."/>
            <person name="Lipzen A."/>
            <person name="Lundell T."/>
            <person name="Morin E."/>
            <person name="Murat C."/>
            <person name="Riley R."/>
            <person name="Ohm R."/>
            <person name="Sun H."/>
            <person name="Tunlid A."/>
            <person name="Henrissat B."/>
            <person name="Grigoriev I.V."/>
            <person name="Hibbett D.S."/>
            <person name="Martin F."/>
        </authorList>
    </citation>
    <scope>NUCLEOTIDE SEQUENCE [LARGE SCALE GENOMIC DNA]</scope>
    <source>
        <strain evidence="1 2">FD-317 M1</strain>
    </source>
</reference>
<organism evidence="1 2">
    <name type="scientific">Collybiopsis luxurians FD-317 M1</name>
    <dbReference type="NCBI Taxonomy" id="944289"/>
    <lineage>
        <taxon>Eukaryota</taxon>
        <taxon>Fungi</taxon>
        <taxon>Dikarya</taxon>
        <taxon>Basidiomycota</taxon>
        <taxon>Agaricomycotina</taxon>
        <taxon>Agaricomycetes</taxon>
        <taxon>Agaricomycetidae</taxon>
        <taxon>Agaricales</taxon>
        <taxon>Marasmiineae</taxon>
        <taxon>Omphalotaceae</taxon>
        <taxon>Collybiopsis</taxon>
        <taxon>Collybiopsis luxurians</taxon>
    </lineage>
</organism>
<evidence type="ECO:0000313" key="1">
    <source>
        <dbReference type="EMBL" id="KIK56376.1"/>
    </source>
</evidence>
<protein>
    <submittedName>
        <fullName evidence="1">Uncharacterized protein</fullName>
    </submittedName>
</protein>
<sequence length="246" mass="27859">MDFLKATLVSETITVERETVSALGKGKRSTVAENKFTEVPDMLKNVVQTLKVWSLWKQILLHCQKIDWPEHKKVCKDIKLEGEHEWLAPILQGAKKFALNYQQQSIAATLKGFQTVKEWSKTSESAEQFRKRFQLASRVFAWELTIRMKSTASYGDHLRHSDFAYVPGSGKLVDARHYGSLQDREAILKQYETGGKVGVITLFQVELAAGICPLYFTKLHSVEPEALVIPYAGDTEADLVQCQQLV</sequence>
<proteinExistence type="predicted"/>
<dbReference type="EMBL" id="KN834798">
    <property type="protein sequence ID" value="KIK56376.1"/>
    <property type="molecule type" value="Genomic_DNA"/>
</dbReference>
<dbReference type="HOGENOM" id="CLU_098723_0_0_1"/>
<evidence type="ECO:0000313" key="2">
    <source>
        <dbReference type="Proteomes" id="UP000053593"/>
    </source>
</evidence>
<accession>A0A0D0BN33</accession>
<dbReference type="AlphaFoldDB" id="A0A0D0BN33"/>
<keyword evidence="2" id="KW-1185">Reference proteome</keyword>
<name>A0A0D0BN33_9AGAR</name>